<name>A0A3R8RNT3_9MICO</name>
<evidence type="ECO:0000313" key="4">
    <source>
        <dbReference type="Proteomes" id="UP000274327"/>
    </source>
</evidence>
<proteinExistence type="predicted"/>
<dbReference type="Proteomes" id="UP000274327">
    <property type="component" value="Unassembled WGS sequence"/>
</dbReference>
<dbReference type="Pfam" id="PF21181">
    <property type="entry name" value="SsfX3_N"/>
    <property type="match status" value="1"/>
</dbReference>
<dbReference type="InterPro" id="IPR036514">
    <property type="entry name" value="SGNH_hydro_sf"/>
</dbReference>
<protein>
    <submittedName>
        <fullName evidence="3">Uncharacterized protein</fullName>
    </submittedName>
</protein>
<dbReference type="Gene3D" id="3.40.50.1110">
    <property type="entry name" value="SGNH hydrolase"/>
    <property type="match status" value="1"/>
</dbReference>
<dbReference type="GeneID" id="78121785"/>
<comment type="caution">
    <text evidence="3">The sequence shown here is derived from an EMBL/GenBank/DDBJ whole genome shotgun (WGS) entry which is preliminary data.</text>
</comment>
<feature type="domain" description="SsfX3-like N-terminal" evidence="2">
    <location>
        <begin position="20"/>
        <end position="132"/>
    </location>
</feature>
<keyword evidence="4" id="KW-1185">Reference proteome</keyword>
<gene>
    <name evidence="3" type="ORF">DS079_12215</name>
</gene>
<dbReference type="Pfam" id="PF13472">
    <property type="entry name" value="Lipase_GDSL_2"/>
    <property type="match status" value="1"/>
</dbReference>
<evidence type="ECO:0000259" key="1">
    <source>
        <dbReference type="Pfam" id="PF13472"/>
    </source>
</evidence>
<evidence type="ECO:0000313" key="3">
    <source>
        <dbReference type="EMBL" id="RRR18040.1"/>
    </source>
</evidence>
<dbReference type="EMBL" id="QOCI01000009">
    <property type="protein sequence ID" value="RRR18040.1"/>
    <property type="molecule type" value="Genomic_DNA"/>
</dbReference>
<dbReference type="SUPFAM" id="SSF52266">
    <property type="entry name" value="SGNH hydrolase"/>
    <property type="match status" value="1"/>
</dbReference>
<accession>A0A3R8RNT3</accession>
<sequence length="343" mass="36714">MTAARATRRILPEDLPDAWPGAATWTGVEGGSQPWRLAPAQLARIGSADVEELARIPNGVRLAVETDARRLELALTTQGPYADAPRRADLVIDGEHTATLEAGGRTELLLDLPGSLSRIELWLPHTAPTVLHQALLHEASVLVPAPPRGPRWTVHGSSITQCNEADSPLGTWPALVAAQNDYELTALGLSGQCHLDPPVAETIGRSRPDLVTLCIGANIYGASTFTERSLLPALIGFVDHVRALTPAPIVLMSTITSGPHREDVPNDAGLTQRRLREIVHQGAELLATEDPLLTVVDGTEIITAEEMHLLGDQLHPTPEGYRVMAERLAPRMAEALVSPVAGL</sequence>
<dbReference type="InterPro" id="IPR013830">
    <property type="entry name" value="SGNH_hydro"/>
</dbReference>
<dbReference type="Gene3D" id="2.60.120.260">
    <property type="entry name" value="Galactose-binding domain-like"/>
    <property type="match status" value="1"/>
</dbReference>
<organism evidence="3 4">
    <name type="scientific">Brachybacterium paraconglomeratum</name>
    <dbReference type="NCBI Taxonomy" id="173362"/>
    <lineage>
        <taxon>Bacteria</taxon>
        <taxon>Bacillati</taxon>
        <taxon>Actinomycetota</taxon>
        <taxon>Actinomycetes</taxon>
        <taxon>Micrococcales</taxon>
        <taxon>Dermabacteraceae</taxon>
        <taxon>Brachybacterium</taxon>
    </lineage>
</organism>
<reference evidence="3 4" key="1">
    <citation type="submission" date="2018-07" db="EMBL/GenBank/DDBJ databases">
        <title>Brachybacteriurn paraconglorneratum KCTC 9916.</title>
        <authorList>
            <person name="Li Y."/>
        </authorList>
    </citation>
    <scope>NUCLEOTIDE SEQUENCE [LARGE SCALE GENOMIC DNA]</scope>
    <source>
        <strain evidence="3 4">KCTC 9916</strain>
    </source>
</reference>
<dbReference type="RefSeq" id="WP_126988093.1">
    <property type="nucleotide sequence ID" value="NZ_ML133857.1"/>
</dbReference>
<evidence type="ECO:0000259" key="2">
    <source>
        <dbReference type="Pfam" id="PF21181"/>
    </source>
</evidence>
<dbReference type="AlphaFoldDB" id="A0A3R8RNT3"/>
<feature type="domain" description="SGNH hydrolase-type esterase" evidence="1">
    <location>
        <begin position="155"/>
        <end position="323"/>
    </location>
</feature>
<dbReference type="InterPro" id="IPR048977">
    <property type="entry name" value="SsfX3-like_N"/>
</dbReference>